<dbReference type="EMBL" id="DXIE01000008">
    <property type="protein sequence ID" value="HIV61453.1"/>
    <property type="molecule type" value="Genomic_DNA"/>
</dbReference>
<accession>A0A9D1TH41</accession>
<reference evidence="2" key="2">
    <citation type="submission" date="2021-04" db="EMBL/GenBank/DDBJ databases">
        <authorList>
            <person name="Gilroy R."/>
        </authorList>
    </citation>
    <scope>NUCLEOTIDE SEQUENCE</scope>
    <source>
        <strain evidence="2">CHK193-4272</strain>
    </source>
</reference>
<organism evidence="2 3">
    <name type="scientific">Candidatus Butyricicoccus avistercoris</name>
    <dbReference type="NCBI Taxonomy" id="2838518"/>
    <lineage>
        <taxon>Bacteria</taxon>
        <taxon>Bacillati</taxon>
        <taxon>Bacillota</taxon>
        <taxon>Clostridia</taxon>
        <taxon>Eubacteriales</taxon>
        <taxon>Butyricicoccaceae</taxon>
        <taxon>Butyricicoccus</taxon>
    </lineage>
</organism>
<keyword evidence="1" id="KW-1133">Transmembrane helix</keyword>
<name>A0A9D1TH41_9FIRM</name>
<dbReference type="AlphaFoldDB" id="A0A9D1TH41"/>
<feature type="transmembrane region" description="Helical" evidence="1">
    <location>
        <begin position="67"/>
        <end position="87"/>
    </location>
</feature>
<feature type="transmembrane region" description="Helical" evidence="1">
    <location>
        <begin position="42"/>
        <end position="60"/>
    </location>
</feature>
<keyword evidence="1" id="KW-0472">Membrane</keyword>
<reference evidence="2" key="1">
    <citation type="journal article" date="2021" name="PeerJ">
        <title>Extensive microbial diversity within the chicken gut microbiome revealed by metagenomics and culture.</title>
        <authorList>
            <person name="Gilroy R."/>
            <person name="Ravi A."/>
            <person name="Getino M."/>
            <person name="Pursley I."/>
            <person name="Horton D.L."/>
            <person name="Alikhan N.F."/>
            <person name="Baker D."/>
            <person name="Gharbi K."/>
            <person name="Hall N."/>
            <person name="Watson M."/>
            <person name="Adriaenssens E.M."/>
            <person name="Foster-Nyarko E."/>
            <person name="Jarju S."/>
            <person name="Secka A."/>
            <person name="Antonio M."/>
            <person name="Oren A."/>
            <person name="Chaudhuri R.R."/>
            <person name="La Ragione R."/>
            <person name="Hildebrand F."/>
            <person name="Pallen M.J."/>
        </authorList>
    </citation>
    <scope>NUCLEOTIDE SEQUENCE</scope>
    <source>
        <strain evidence="2">CHK193-4272</strain>
    </source>
</reference>
<evidence type="ECO:0000256" key="1">
    <source>
        <dbReference type="SAM" id="Phobius"/>
    </source>
</evidence>
<dbReference type="Proteomes" id="UP000886808">
    <property type="component" value="Unassembled WGS sequence"/>
</dbReference>
<gene>
    <name evidence="2" type="ORF">H9746_01175</name>
</gene>
<comment type="caution">
    <text evidence="2">The sequence shown here is derived from an EMBL/GenBank/DDBJ whole genome shotgun (WGS) entry which is preliminary data.</text>
</comment>
<feature type="transmembrane region" description="Helical" evidence="1">
    <location>
        <begin position="93"/>
        <end position="111"/>
    </location>
</feature>
<dbReference type="PIRSF" id="PIRSF003203">
    <property type="entry name" value="AzlD"/>
    <property type="match status" value="1"/>
</dbReference>
<evidence type="ECO:0000313" key="2">
    <source>
        <dbReference type="EMBL" id="HIV61453.1"/>
    </source>
</evidence>
<proteinExistence type="predicted"/>
<keyword evidence="1" id="KW-0812">Transmembrane</keyword>
<protein>
    <submittedName>
        <fullName evidence="2">AzlD domain-containing protein</fullName>
    </submittedName>
</protein>
<dbReference type="Pfam" id="PF05437">
    <property type="entry name" value="AzlD"/>
    <property type="match status" value="1"/>
</dbReference>
<dbReference type="InterPro" id="IPR008407">
    <property type="entry name" value="Brnchd-chn_aa_trnsp_AzlD"/>
</dbReference>
<sequence length="112" mass="12122">MPISFGHSVMIIAVVAVCTYFTRAAAFVLFGGKREVPSSVKYLGKVLPPAIIAILVIYCLKGINPTVFPYGLAEIIAVICVAVLHIWKRNNLLSIGLGTVIYMVLIQVVFVS</sequence>
<feature type="transmembrane region" description="Helical" evidence="1">
    <location>
        <begin position="9"/>
        <end position="30"/>
    </location>
</feature>
<evidence type="ECO:0000313" key="3">
    <source>
        <dbReference type="Proteomes" id="UP000886808"/>
    </source>
</evidence>